<gene>
    <name evidence="1" type="ORF">BDN72DRAFT_837476</name>
</gene>
<evidence type="ECO:0000313" key="1">
    <source>
        <dbReference type="EMBL" id="TFK71575.1"/>
    </source>
</evidence>
<sequence length="272" mass="30489">MSTGFALFQHAEILYSQGKVDETFEAYQRCIKKVLKNELLTAKLPHAVPNQVPQEFLGYAWMNFAGFFLDPNFNYTQDTAPEAYKLLHSFCTSSGRDHSRFRGTQGQILLKAMQIVAGLTLGLLAWDKSDRATAAKRYQEALDIAATHPPFNQILPASKHLDLFVATQVQQVKDNLEILTQKDDDNAQLLRAVGFGGGQLRKEVLNLPQMRRTATGEFVVEKTITSATDACAHCGSRAAKLRRCTCRRVAYCNTECQKLNWKTHKMACQAGR</sequence>
<organism evidence="1 2">
    <name type="scientific">Pluteus cervinus</name>
    <dbReference type="NCBI Taxonomy" id="181527"/>
    <lineage>
        <taxon>Eukaryota</taxon>
        <taxon>Fungi</taxon>
        <taxon>Dikarya</taxon>
        <taxon>Basidiomycota</taxon>
        <taxon>Agaricomycotina</taxon>
        <taxon>Agaricomycetes</taxon>
        <taxon>Agaricomycetidae</taxon>
        <taxon>Agaricales</taxon>
        <taxon>Pluteineae</taxon>
        <taxon>Pluteaceae</taxon>
        <taxon>Pluteus</taxon>
    </lineage>
</organism>
<reference evidence="1 2" key="1">
    <citation type="journal article" date="2019" name="Nat. Ecol. Evol.">
        <title>Megaphylogeny resolves global patterns of mushroom evolution.</title>
        <authorList>
            <person name="Varga T."/>
            <person name="Krizsan K."/>
            <person name="Foldi C."/>
            <person name="Dima B."/>
            <person name="Sanchez-Garcia M."/>
            <person name="Sanchez-Ramirez S."/>
            <person name="Szollosi G.J."/>
            <person name="Szarkandi J.G."/>
            <person name="Papp V."/>
            <person name="Albert L."/>
            <person name="Andreopoulos W."/>
            <person name="Angelini C."/>
            <person name="Antonin V."/>
            <person name="Barry K.W."/>
            <person name="Bougher N.L."/>
            <person name="Buchanan P."/>
            <person name="Buyck B."/>
            <person name="Bense V."/>
            <person name="Catcheside P."/>
            <person name="Chovatia M."/>
            <person name="Cooper J."/>
            <person name="Damon W."/>
            <person name="Desjardin D."/>
            <person name="Finy P."/>
            <person name="Geml J."/>
            <person name="Haridas S."/>
            <person name="Hughes K."/>
            <person name="Justo A."/>
            <person name="Karasinski D."/>
            <person name="Kautmanova I."/>
            <person name="Kiss B."/>
            <person name="Kocsube S."/>
            <person name="Kotiranta H."/>
            <person name="LaButti K.M."/>
            <person name="Lechner B.E."/>
            <person name="Liimatainen K."/>
            <person name="Lipzen A."/>
            <person name="Lukacs Z."/>
            <person name="Mihaltcheva S."/>
            <person name="Morgado L.N."/>
            <person name="Niskanen T."/>
            <person name="Noordeloos M.E."/>
            <person name="Ohm R.A."/>
            <person name="Ortiz-Santana B."/>
            <person name="Ovrebo C."/>
            <person name="Racz N."/>
            <person name="Riley R."/>
            <person name="Savchenko A."/>
            <person name="Shiryaev A."/>
            <person name="Soop K."/>
            <person name="Spirin V."/>
            <person name="Szebenyi C."/>
            <person name="Tomsovsky M."/>
            <person name="Tulloss R.E."/>
            <person name="Uehling J."/>
            <person name="Grigoriev I.V."/>
            <person name="Vagvolgyi C."/>
            <person name="Papp T."/>
            <person name="Martin F.M."/>
            <person name="Miettinen O."/>
            <person name="Hibbett D.S."/>
            <person name="Nagy L.G."/>
        </authorList>
    </citation>
    <scope>NUCLEOTIDE SEQUENCE [LARGE SCALE GENOMIC DNA]</scope>
    <source>
        <strain evidence="1 2">NL-1719</strain>
    </source>
</reference>
<proteinExistence type="predicted"/>
<protein>
    <submittedName>
        <fullName evidence="1">Uncharacterized protein</fullName>
    </submittedName>
</protein>
<accession>A0ACD3B0F7</accession>
<name>A0ACD3B0F7_9AGAR</name>
<dbReference type="Proteomes" id="UP000308600">
    <property type="component" value="Unassembled WGS sequence"/>
</dbReference>
<evidence type="ECO:0000313" key="2">
    <source>
        <dbReference type="Proteomes" id="UP000308600"/>
    </source>
</evidence>
<keyword evidence="2" id="KW-1185">Reference proteome</keyword>
<dbReference type="EMBL" id="ML208296">
    <property type="protein sequence ID" value="TFK71575.1"/>
    <property type="molecule type" value="Genomic_DNA"/>
</dbReference>